<sequence>MFALEKIAPKFSFYMALLTAVLALLVFSNEFTVEDVWSDYAVSVKTAPVMLAAAMIWVLNGLVYRRCKAIKLQAYITRAHLVLLALTGIAFFVVTKFTQNGLMAVQLMKAFFVVELLLLVNALYSLAKQAVTPFSEKEFVVEEDD</sequence>
<reference evidence="2 3" key="1">
    <citation type="submission" date="2018-06" db="EMBL/GenBank/DDBJ databases">
        <title>Genomic Encyclopedia of Archaeal and Bacterial Type Strains, Phase II (KMG-II): from individual species to whole genera.</title>
        <authorList>
            <person name="Goeker M."/>
        </authorList>
    </citation>
    <scope>NUCLEOTIDE SEQUENCE [LARGE SCALE GENOMIC DNA]</scope>
    <source>
        <strain evidence="2 3">DSM 23857</strain>
    </source>
</reference>
<dbReference type="EMBL" id="QLLL01000013">
    <property type="protein sequence ID" value="RAI97905.1"/>
    <property type="molecule type" value="Genomic_DNA"/>
</dbReference>
<comment type="caution">
    <text evidence="2">The sequence shown here is derived from an EMBL/GenBank/DDBJ whole genome shotgun (WGS) entry which is preliminary data.</text>
</comment>
<keyword evidence="1" id="KW-1133">Transmembrane helix</keyword>
<dbReference type="AlphaFoldDB" id="A0A327Q0C8"/>
<dbReference type="RefSeq" id="WP_111600333.1">
    <property type="nucleotide sequence ID" value="NZ_QLLL01000013.1"/>
</dbReference>
<proteinExistence type="predicted"/>
<feature type="transmembrane region" description="Helical" evidence="1">
    <location>
        <begin position="107"/>
        <end position="127"/>
    </location>
</feature>
<evidence type="ECO:0000313" key="3">
    <source>
        <dbReference type="Proteomes" id="UP000249547"/>
    </source>
</evidence>
<keyword evidence="1" id="KW-0472">Membrane</keyword>
<dbReference type="Proteomes" id="UP000249547">
    <property type="component" value="Unassembled WGS sequence"/>
</dbReference>
<organism evidence="2 3">
    <name type="scientific">Chitinophaga skermanii</name>
    <dbReference type="NCBI Taxonomy" id="331697"/>
    <lineage>
        <taxon>Bacteria</taxon>
        <taxon>Pseudomonadati</taxon>
        <taxon>Bacteroidota</taxon>
        <taxon>Chitinophagia</taxon>
        <taxon>Chitinophagales</taxon>
        <taxon>Chitinophagaceae</taxon>
        <taxon>Chitinophaga</taxon>
    </lineage>
</organism>
<gene>
    <name evidence="2" type="ORF">LX64_04955</name>
</gene>
<feature type="transmembrane region" description="Helical" evidence="1">
    <location>
        <begin position="75"/>
        <end position="95"/>
    </location>
</feature>
<keyword evidence="3" id="KW-1185">Reference proteome</keyword>
<name>A0A327Q0C8_9BACT</name>
<keyword evidence="1" id="KW-0812">Transmembrane</keyword>
<evidence type="ECO:0000256" key="1">
    <source>
        <dbReference type="SAM" id="Phobius"/>
    </source>
</evidence>
<evidence type="ECO:0000313" key="2">
    <source>
        <dbReference type="EMBL" id="RAI97905.1"/>
    </source>
</evidence>
<feature type="transmembrane region" description="Helical" evidence="1">
    <location>
        <begin position="42"/>
        <end position="63"/>
    </location>
</feature>
<protein>
    <submittedName>
        <fullName evidence="2">Uncharacterized protein</fullName>
    </submittedName>
</protein>
<accession>A0A327Q0C8</accession>